<reference evidence="4 5" key="1">
    <citation type="journal article" date="2016" name="Nat. Commun.">
        <title>Thousands of microbial genomes shed light on interconnected biogeochemical processes in an aquifer system.</title>
        <authorList>
            <person name="Anantharaman K."/>
            <person name="Brown C.T."/>
            <person name="Hug L.A."/>
            <person name="Sharon I."/>
            <person name="Castelle C.J."/>
            <person name="Probst A.J."/>
            <person name="Thomas B.C."/>
            <person name="Singh A."/>
            <person name="Wilkins M.J."/>
            <person name="Karaoz U."/>
            <person name="Brodie E.L."/>
            <person name="Williams K.H."/>
            <person name="Hubbard S.S."/>
            <person name="Banfield J.F."/>
        </authorList>
    </citation>
    <scope>NUCLEOTIDE SEQUENCE [LARGE SCALE GENOMIC DNA]</scope>
</reference>
<dbReference type="PANTHER" id="PTHR44591:SF3">
    <property type="entry name" value="RESPONSE REGULATORY DOMAIN-CONTAINING PROTEIN"/>
    <property type="match status" value="1"/>
</dbReference>
<evidence type="ECO:0000313" key="4">
    <source>
        <dbReference type="EMBL" id="OHA60473.1"/>
    </source>
</evidence>
<dbReference type="InterPro" id="IPR050595">
    <property type="entry name" value="Bact_response_regulator"/>
</dbReference>
<evidence type="ECO:0000256" key="1">
    <source>
        <dbReference type="ARBA" id="ARBA00022553"/>
    </source>
</evidence>
<dbReference type="AlphaFoldDB" id="A0A1G2QJ94"/>
<dbReference type="InterPro" id="IPR001789">
    <property type="entry name" value="Sig_transdc_resp-reg_receiver"/>
</dbReference>
<dbReference type="InterPro" id="IPR011006">
    <property type="entry name" value="CheY-like_superfamily"/>
</dbReference>
<sequence length="122" mass="13429">MAKKVFIVEDDEFLRSLTVKRLEKEGYDVEVSAKGEGATKLIVKADPDIVLLDLLLPGLSGFDVLKEIRENEAIKKVPVIVFSNLGQREDIEKAKALGVSDFLIKANFTLDDVVGKISAVIK</sequence>
<name>A0A1G2QJ94_9BACT</name>
<protein>
    <recommendedName>
        <fullName evidence="3">Response regulatory domain-containing protein</fullName>
    </recommendedName>
</protein>
<dbReference type="SMART" id="SM00448">
    <property type="entry name" value="REC"/>
    <property type="match status" value="1"/>
</dbReference>
<comment type="caution">
    <text evidence="4">The sequence shown here is derived from an EMBL/GenBank/DDBJ whole genome shotgun (WGS) entry which is preliminary data.</text>
</comment>
<gene>
    <name evidence="4" type="ORF">A2607_00190</name>
</gene>
<evidence type="ECO:0000313" key="5">
    <source>
        <dbReference type="Proteomes" id="UP000178481"/>
    </source>
</evidence>
<dbReference type="EMBL" id="MHTI01000005">
    <property type="protein sequence ID" value="OHA60473.1"/>
    <property type="molecule type" value="Genomic_DNA"/>
</dbReference>
<feature type="domain" description="Response regulatory" evidence="3">
    <location>
        <begin position="4"/>
        <end position="121"/>
    </location>
</feature>
<feature type="modified residue" description="4-aspartylphosphate" evidence="2">
    <location>
        <position position="53"/>
    </location>
</feature>
<accession>A0A1G2QJ94</accession>
<dbReference type="PANTHER" id="PTHR44591">
    <property type="entry name" value="STRESS RESPONSE REGULATOR PROTEIN 1"/>
    <property type="match status" value="1"/>
</dbReference>
<dbReference type="SUPFAM" id="SSF52172">
    <property type="entry name" value="CheY-like"/>
    <property type="match status" value="1"/>
</dbReference>
<evidence type="ECO:0000256" key="2">
    <source>
        <dbReference type="PROSITE-ProRule" id="PRU00169"/>
    </source>
</evidence>
<keyword evidence="1 2" id="KW-0597">Phosphoprotein</keyword>
<dbReference type="Proteomes" id="UP000178481">
    <property type="component" value="Unassembled WGS sequence"/>
</dbReference>
<dbReference type="PROSITE" id="PS50110">
    <property type="entry name" value="RESPONSE_REGULATORY"/>
    <property type="match status" value="1"/>
</dbReference>
<evidence type="ECO:0000259" key="3">
    <source>
        <dbReference type="PROSITE" id="PS50110"/>
    </source>
</evidence>
<organism evidence="4 5">
    <name type="scientific">Candidatus Vogelbacteria bacterium RIFOXYD1_FULL_42_15</name>
    <dbReference type="NCBI Taxonomy" id="1802437"/>
    <lineage>
        <taxon>Bacteria</taxon>
        <taxon>Candidatus Vogeliibacteriota</taxon>
    </lineage>
</organism>
<dbReference type="GO" id="GO:0000160">
    <property type="term" value="P:phosphorelay signal transduction system"/>
    <property type="evidence" value="ECO:0007669"/>
    <property type="project" value="InterPro"/>
</dbReference>
<dbReference type="CDD" id="cd00156">
    <property type="entry name" value="REC"/>
    <property type="match status" value="1"/>
</dbReference>
<proteinExistence type="predicted"/>
<dbReference type="Gene3D" id="3.40.50.2300">
    <property type="match status" value="1"/>
</dbReference>
<dbReference type="Pfam" id="PF00072">
    <property type="entry name" value="Response_reg"/>
    <property type="match status" value="1"/>
</dbReference>